<feature type="transmembrane region" description="Helical" evidence="1">
    <location>
        <begin position="6"/>
        <end position="29"/>
    </location>
</feature>
<reference evidence="2" key="1">
    <citation type="journal article" date="2015" name="Nature">
        <title>Complex archaea that bridge the gap between prokaryotes and eukaryotes.</title>
        <authorList>
            <person name="Spang A."/>
            <person name="Saw J.H."/>
            <person name="Jorgensen S.L."/>
            <person name="Zaremba-Niedzwiedzka K."/>
            <person name="Martijn J."/>
            <person name="Lind A.E."/>
            <person name="van Eijk R."/>
            <person name="Schleper C."/>
            <person name="Guy L."/>
            <person name="Ettema T.J."/>
        </authorList>
    </citation>
    <scope>NUCLEOTIDE SEQUENCE</scope>
</reference>
<evidence type="ECO:0000256" key="1">
    <source>
        <dbReference type="SAM" id="Phobius"/>
    </source>
</evidence>
<keyword evidence="1" id="KW-1133">Transmembrane helix</keyword>
<dbReference type="AlphaFoldDB" id="A0A0F9PDN0"/>
<sequence>MDLTVSLVAVIVITGLISSMLSIVAKLIYDGIKAKRNGSNGNNQVSVNLALLVKDIDFNNLMLTKIERGTDRLVEHAVASNVHLIDLKTMIAEQTRTFRTLISALTTAMARLESKL</sequence>
<evidence type="ECO:0000313" key="2">
    <source>
        <dbReference type="EMBL" id="KKM91462.1"/>
    </source>
</evidence>
<keyword evidence="1" id="KW-0812">Transmembrane</keyword>
<name>A0A0F9PDN0_9ZZZZ</name>
<comment type="caution">
    <text evidence="2">The sequence shown here is derived from an EMBL/GenBank/DDBJ whole genome shotgun (WGS) entry which is preliminary data.</text>
</comment>
<gene>
    <name evidence="2" type="ORF">LCGC14_1228240</name>
</gene>
<keyword evidence="1" id="KW-0472">Membrane</keyword>
<protein>
    <submittedName>
        <fullName evidence="2">Uncharacterized protein</fullName>
    </submittedName>
</protein>
<proteinExistence type="predicted"/>
<dbReference type="EMBL" id="LAZR01006527">
    <property type="protein sequence ID" value="KKM91462.1"/>
    <property type="molecule type" value="Genomic_DNA"/>
</dbReference>
<accession>A0A0F9PDN0</accession>
<organism evidence="2">
    <name type="scientific">marine sediment metagenome</name>
    <dbReference type="NCBI Taxonomy" id="412755"/>
    <lineage>
        <taxon>unclassified sequences</taxon>
        <taxon>metagenomes</taxon>
        <taxon>ecological metagenomes</taxon>
    </lineage>
</organism>